<dbReference type="PANTHER" id="PTHR43811:SF19">
    <property type="entry name" value="39 KDA FK506-BINDING NUCLEAR PROTEIN"/>
    <property type="match status" value="1"/>
</dbReference>
<dbReference type="PROSITE" id="PS50059">
    <property type="entry name" value="FKBP_PPIASE"/>
    <property type="match status" value="1"/>
</dbReference>
<dbReference type="SUPFAM" id="SSF54534">
    <property type="entry name" value="FKBP-like"/>
    <property type="match status" value="1"/>
</dbReference>
<dbReference type="Gene3D" id="3.10.50.40">
    <property type="match status" value="1"/>
</dbReference>
<feature type="region of interest" description="Disordered" evidence="6">
    <location>
        <begin position="1"/>
        <end position="33"/>
    </location>
</feature>
<comment type="caution">
    <text evidence="8">The sequence shown here is derived from an EMBL/GenBank/DDBJ whole genome shotgun (WGS) entry which is preliminary data.</text>
</comment>
<organism evidence="8 9">
    <name type="scientific">Trifolium medium</name>
    <dbReference type="NCBI Taxonomy" id="97028"/>
    <lineage>
        <taxon>Eukaryota</taxon>
        <taxon>Viridiplantae</taxon>
        <taxon>Streptophyta</taxon>
        <taxon>Embryophyta</taxon>
        <taxon>Tracheophyta</taxon>
        <taxon>Spermatophyta</taxon>
        <taxon>Magnoliopsida</taxon>
        <taxon>eudicotyledons</taxon>
        <taxon>Gunneridae</taxon>
        <taxon>Pentapetalae</taxon>
        <taxon>rosids</taxon>
        <taxon>fabids</taxon>
        <taxon>Fabales</taxon>
        <taxon>Fabaceae</taxon>
        <taxon>Papilionoideae</taxon>
        <taxon>50 kb inversion clade</taxon>
        <taxon>NPAAA clade</taxon>
        <taxon>Hologalegina</taxon>
        <taxon>IRL clade</taxon>
        <taxon>Trifolieae</taxon>
        <taxon>Trifolium</taxon>
    </lineage>
</organism>
<feature type="domain" description="PPIase FKBP-type" evidence="7">
    <location>
        <begin position="69"/>
        <end position="155"/>
    </location>
</feature>
<evidence type="ECO:0000259" key="7">
    <source>
        <dbReference type="PROSITE" id="PS50059"/>
    </source>
</evidence>
<dbReference type="PANTHER" id="PTHR43811">
    <property type="entry name" value="FKBP-TYPE PEPTIDYL-PROLYL CIS-TRANS ISOMERASE FKPA"/>
    <property type="match status" value="1"/>
</dbReference>
<accession>A0A392LZH2</accession>
<dbReference type="AlphaFoldDB" id="A0A392LZH2"/>
<protein>
    <recommendedName>
        <fullName evidence="2 5">peptidylprolyl isomerase</fullName>
        <ecNumber evidence="2 5">5.2.1.8</ecNumber>
    </recommendedName>
</protein>
<dbReference type="InterPro" id="IPR001179">
    <property type="entry name" value="PPIase_FKBP_dom"/>
</dbReference>
<evidence type="ECO:0000256" key="2">
    <source>
        <dbReference type="ARBA" id="ARBA00013194"/>
    </source>
</evidence>
<dbReference type="Pfam" id="PF00254">
    <property type="entry name" value="FKBP_C"/>
    <property type="match status" value="1"/>
</dbReference>
<comment type="catalytic activity">
    <reaction evidence="1 5">
        <text>[protein]-peptidylproline (omega=180) = [protein]-peptidylproline (omega=0)</text>
        <dbReference type="Rhea" id="RHEA:16237"/>
        <dbReference type="Rhea" id="RHEA-COMP:10747"/>
        <dbReference type="Rhea" id="RHEA-COMP:10748"/>
        <dbReference type="ChEBI" id="CHEBI:83833"/>
        <dbReference type="ChEBI" id="CHEBI:83834"/>
        <dbReference type="EC" id="5.2.1.8"/>
    </reaction>
</comment>
<sequence length="165" mass="17959">TFTKISNENQEKAGQISQLPDVNSGDNNPLDHSAARPLHVEVCPKGMVIEYLFYGKVEEGSDDPGAALGNKITIMCSCKLKDGTVYEEFVEAPYGFILGKDGVKGWEVGIKGMRVGDKRRLTIPPSMGYGEGGNPNKKVPPDSWLIHDIELIAYSGMSEADENVK</sequence>
<dbReference type="GO" id="GO:0003755">
    <property type="term" value="F:peptidyl-prolyl cis-trans isomerase activity"/>
    <property type="evidence" value="ECO:0007669"/>
    <property type="project" value="UniProtKB-KW"/>
</dbReference>
<dbReference type="EMBL" id="LXQA010001013">
    <property type="protein sequence ID" value="MCH80399.1"/>
    <property type="molecule type" value="Genomic_DNA"/>
</dbReference>
<gene>
    <name evidence="8" type="ORF">A2U01_0001167</name>
</gene>
<evidence type="ECO:0000256" key="1">
    <source>
        <dbReference type="ARBA" id="ARBA00000971"/>
    </source>
</evidence>
<evidence type="ECO:0000313" key="9">
    <source>
        <dbReference type="Proteomes" id="UP000265520"/>
    </source>
</evidence>
<dbReference type="InterPro" id="IPR046357">
    <property type="entry name" value="PPIase_dom_sf"/>
</dbReference>
<keyword evidence="4 5" id="KW-0413">Isomerase</keyword>
<evidence type="ECO:0000256" key="4">
    <source>
        <dbReference type="ARBA" id="ARBA00023235"/>
    </source>
</evidence>
<keyword evidence="9" id="KW-1185">Reference proteome</keyword>
<proteinExistence type="predicted"/>
<evidence type="ECO:0000313" key="8">
    <source>
        <dbReference type="EMBL" id="MCH80399.1"/>
    </source>
</evidence>
<dbReference type="Proteomes" id="UP000265520">
    <property type="component" value="Unassembled WGS sequence"/>
</dbReference>
<evidence type="ECO:0000256" key="3">
    <source>
        <dbReference type="ARBA" id="ARBA00023110"/>
    </source>
</evidence>
<keyword evidence="3 5" id="KW-0697">Rotamase</keyword>
<dbReference type="EC" id="5.2.1.8" evidence="2 5"/>
<feature type="non-terminal residue" evidence="8">
    <location>
        <position position="1"/>
    </location>
</feature>
<feature type="compositionally biased region" description="Polar residues" evidence="6">
    <location>
        <begin position="15"/>
        <end position="27"/>
    </location>
</feature>
<name>A0A392LZH2_9FABA</name>
<reference evidence="8 9" key="1">
    <citation type="journal article" date="2018" name="Front. Plant Sci.">
        <title>Red Clover (Trifolium pratense) and Zigzag Clover (T. medium) - A Picture of Genomic Similarities and Differences.</title>
        <authorList>
            <person name="Dluhosova J."/>
            <person name="Istvanek J."/>
            <person name="Nedelnik J."/>
            <person name="Repkova J."/>
        </authorList>
    </citation>
    <scope>NUCLEOTIDE SEQUENCE [LARGE SCALE GENOMIC DNA]</scope>
    <source>
        <strain evidence="9">cv. 10/8</strain>
        <tissue evidence="8">Leaf</tissue>
    </source>
</reference>
<evidence type="ECO:0000256" key="5">
    <source>
        <dbReference type="PROSITE-ProRule" id="PRU00277"/>
    </source>
</evidence>
<evidence type="ECO:0000256" key="6">
    <source>
        <dbReference type="SAM" id="MobiDB-lite"/>
    </source>
</evidence>